<proteinExistence type="predicted"/>
<dbReference type="AlphaFoldDB" id="A0A383CLG3"/>
<dbReference type="SUPFAM" id="SSF53092">
    <property type="entry name" value="Creatinase/prolidase N-terminal domain"/>
    <property type="match status" value="1"/>
</dbReference>
<dbReference type="InterPro" id="IPR029149">
    <property type="entry name" value="Creatin/AminoP/Spt16_N"/>
</dbReference>
<sequence length="40" mass="4581">MVFTKEEYNSRLTAIKQQMSKKALDVLIITDPSNMNYTTG</sequence>
<dbReference type="Gene3D" id="3.40.350.10">
    <property type="entry name" value="Creatinase/prolidase N-terminal domain"/>
    <property type="match status" value="1"/>
</dbReference>
<dbReference type="Pfam" id="PF01321">
    <property type="entry name" value="Creatinase_N"/>
    <property type="match status" value="1"/>
</dbReference>
<reference evidence="2" key="1">
    <citation type="submission" date="2018-05" db="EMBL/GenBank/DDBJ databases">
        <authorList>
            <person name="Lanie J.A."/>
            <person name="Ng W.-L."/>
            <person name="Kazmierczak K.M."/>
            <person name="Andrzejewski T.M."/>
            <person name="Davidsen T.M."/>
            <person name="Wayne K.J."/>
            <person name="Tettelin H."/>
            <person name="Glass J.I."/>
            <person name="Rusch D."/>
            <person name="Podicherti R."/>
            <person name="Tsui H.-C.T."/>
            <person name="Winkler M.E."/>
        </authorList>
    </citation>
    <scope>NUCLEOTIDE SEQUENCE</scope>
</reference>
<dbReference type="EMBL" id="UINC01209744">
    <property type="protein sequence ID" value="SVE32893.1"/>
    <property type="molecule type" value="Genomic_DNA"/>
</dbReference>
<feature type="domain" description="Creatinase N-terminal" evidence="1">
    <location>
        <begin position="11"/>
        <end position="40"/>
    </location>
</feature>
<accession>A0A383CLG3</accession>
<protein>
    <recommendedName>
        <fullName evidence="1">Creatinase N-terminal domain-containing protein</fullName>
    </recommendedName>
</protein>
<feature type="non-terminal residue" evidence="2">
    <location>
        <position position="40"/>
    </location>
</feature>
<dbReference type="InterPro" id="IPR000587">
    <property type="entry name" value="Creatinase_N"/>
</dbReference>
<evidence type="ECO:0000259" key="1">
    <source>
        <dbReference type="Pfam" id="PF01321"/>
    </source>
</evidence>
<name>A0A383CLG3_9ZZZZ</name>
<evidence type="ECO:0000313" key="2">
    <source>
        <dbReference type="EMBL" id="SVE32893.1"/>
    </source>
</evidence>
<organism evidence="2">
    <name type="scientific">marine metagenome</name>
    <dbReference type="NCBI Taxonomy" id="408172"/>
    <lineage>
        <taxon>unclassified sequences</taxon>
        <taxon>metagenomes</taxon>
        <taxon>ecological metagenomes</taxon>
    </lineage>
</organism>
<gene>
    <name evidence="2" type="ORF">METZ01_LOCUS485747</name>
</gene>